<keyword evidence="1" id="KW-0472">Membrane</keyword>
<evidence type="ECO:0000256" key="1">
    <source>
        <dbReference type="SAM" id="Phobius"/>
    </source>
</evidence>
<keyword evidence="1" id="KW-0812">Transmembrane</keyword>
<sequence length="132" mass="15825">MEEPYCDEPEIPMKLEIPELIVEWQESDITFESDTFDLYIDPEQISTNFIPVLKFYKWKKDSVHITIAAIFISIILTLGFLWYDNYGPLKSRSVFDMNTLENIYSYVIYNNNYYENIILDKHRLLYQDVTDI</sequence>
<dbReference type="EMBL" id="DPVV01000316">
    <property type="protein sequence ID" value="HCL02658.1"/>
    <property type="molecule type" value="Genomic_DNA"/>
</dbReference>
<name>A0A3D2X8H8_9FIRM</name>
<dbReference type="AlphaFoldDB" id="A0A3D2X8H8"/>
<feature type="transmembrane region" description="Helical" evidence="1">
    <location>
        <begin position="63"/>
        <end position="83"/>
    </location>
</feature>
<dbReference type="Proteomes" id="UP000262969">
    <property type="component" value="Unassembled WGS sequence"/>
</dbReference>
<reference evidence="2 3" key="1">
    <citation type="journal article" date="2018" name="Nat. Biotechnol.">
        <title>A standardized bacterial taxonomy based on genome phylogeny substantially revises the tree of life.</title>
        <authorList>
            <person name="Parks D.H."/>
            <person name="Chuvochina M."/>
            <person name="Waite D.W."/>
            <person name="Rinke C."/>
            <person name="Skarshewski A."/>
            <person name="Chaumeil P.A."/>
            <person name="Hugenholtz P."/>
        </authorList>
    </citation>
    <scope>NUCLEOTIDE SEQUENCE [LARGE SCALE GENOMIC DNA]</scope>
    <source>
        <strain evidence="2">UBA11728</strain>
    </source>
</reference>
<protein>
    <submittedName>
        <fullName evidence="2">Uncharacterized protein</fullName>
    </submittedName>
</protein>
<comment type="caution">
    <text evidence="2">The sequence shown here is derived from an EMBL/GenBank/DDBJ whole genome shotgun (WGS) entry which is preliminary data.</text>
</comment>
<gene>
    <name evidence="2" type="ORF">DHW61_09655</name>
</gene>
<evidence type="ECO:0000313" key="2">
    <source>
        <dbReference type="EMBL" id="HCL02658.1"/>
    </source>
</evidence>
<organism evidence="2 3">
    <name type="scientific">Lachnoclostridium phytofermentans</name>
    <dbReference type="NCBI Taxonomy" id="66219"/>
    <lineage>
        <taxon>Bacteria</taxon>
        <taxon>Bacillati</taxon>
        <taxon>Bacillota</taxon>
        <taxon>Clostridia</taxon>
        <taxon>Lachnospirales</taxon>
        <taxon>Lachnospiraceae</taxon>
    </lineage>
</organism>
<keyword evidence="1" id="KW-1133">Transmembrane helix</keyword>
<evidence type="ECO:0000313" key="3">
    <source>
        <dbReference type="Proteomes" id="UP000262969"/>
    </source>
</evidence>
<accession>A0A3D2X8H8</accession>
<proteinExistence type="predicted"/>